<feature type="compositionally biased region" description="Basic residues" evidence="1">
    <location>
        <begin position="13"/>
        <end position="23"/>
    </location>
</feature>
<evidence type="ECO:0000256" key="1">
    <source>
        <dbReference type="SAM" id="MobiDB-lite"/>
    </source>
</evidence>
<name>A0A0V1JF74_TRIPS</name>
<sequence>LKVSGNGSNGNHNSKHASQRRFHVSSSLGGLPDNASIGQNHLGHVRFMMMMMIMMMMMEKHTSVLVKYQSQEIL</sequence>
<organism evidence="2 3">
    <name type="scientific">Trichinella pseudospiralis</name>
    <name type="common">Parasitic roundworm</name>
    <dbReference type="NCBI Taxonomy" id="6337"/>
    <lineage>
        <taxon>Eukaryota</taxon>
        <taxon>Metazoa</taxon>
        <taxon>Ecdysozoa</taxon>
        <taxon>Nematoda</taxon>
        <taxon>Enoplea</taxon>
        <taxon>Dorylaimia</taxon>
        <taxon>Trichinellida</taxon>
        <taxon>Trichinellidae</taxon>
        <taxon>Trichinella</taxon>
    </lineage>
</organism>
<evidence type="ECO:0000313" key="2">
    <source>
        <dbReference type="EMBL" id="KRZ33599.1"/>
    </source>
</evidence>
<dbReference type="EMBL" id="JYDS01000008">
    <property type="protein sequence ID" value="KRZ33599.1"/>
    <property type="molecule type" value="Genomic_DNA"/>
</dbReference>
<feature type="non-terminal residue" evidence="2">
    <location>
        <position position="1"/>
    </location>
</feature>
<dbReference type="Proteomes" id="UP000054805">
    <property type="component" value="Unassembled WGS sequence"/>
</dbReference>
<protein>
    <submittedName>
        <fullName evidence="2">Uncharacterized protein</fullName>
    </submittedName>
</protein>
<feature type="compositionally biased region" description="Low complexity" evidence="1">
    <location>
        <begin position="1"/>
        <end position="12"/>
    </location>
</feature>
<gene>
    <name evidence="2" type="ORF">T4B_1434</name>
</gene>
<proteinExistence type="predicted"/>
<feature type="region of interest" description="Disordered" evidence="1">
    <location>
        <begin position="1"/>
        <end position="38"/>
    </location>
</feature>
<evidence type="ECO:0000313" key="3">
    <source>
        <dbReference type="Proteomes" id="UP000054805"/>
    </source>
</evidence>
<dbReference type="AlphaFoldDB" id="A0A0V1JF74"/>
<keyword evidence="3" id="KW-1185">Reference proteome</keyword>
<accession>A0A0V1JF74</accession>
<comment type="caution">
    <text evidence="2">The sequence shown here is derived from an EMBL/GenBank/DDBJ whole genome shotgun (WGS) entry which is preliminary data.</text>
</comment>
<reference evidence="2 3" key="1">
    <citation type="submission" date="2015-01" db="EMBL/GenBank/DDBJ databases">
        <title>Evolution of Trichinella species and genotypes.</title>
        <authorList>
            <person name="Korhonen P.K."/>
            <person name="Edoardo P."/>
            <person name="Giuseppe L.R."/>
            <person name="Gasser R.B."/>
        </authorList>
    </citation>
    <scope>NUCLEOTIDE SEQUENCE [LARGE SCALE GENOMIC DNA]</scope>
    <source>
        <strain evidence="2">ISS588</strain>
    </source>
</reference>